<dbReference type="OrthoDB" id="9814063at2"/>
<protein>
    <submittedName>
        <fullName evidence="7">Azurin</fullName>
    </submittedName>
</protein>
<proteinExistence type="predicted"/>
<evidence type="ECO:0000259" key="6">
    <source>
        <dbReference type="Pfam" id="PF00127"/>
    </source>
</evidence>
<organism evidence="7 8">
    <name type="scientific">Dyadobacter flavalbus</name>
    <dbReference type="NCBI Taxonomy" id="2579942"/>
    <lineage>
        <taxon>Bacteria</taxon>
        <taxon>Pseudomonadati</taxon>
        <taxon>Bacteroidota</taxon>
        <taxon>Cytophagia</taxon>
        <taxon>Cytophagales</taxon>
        <taxon>Spirosomataceae</taxon>
        <taxon>Dyadobacter</taxon>
    </lineage>
</organism>
<dbReference type="GO" id="GO:0005507">
    <property type="term" value="F:copper ion binding"/>
    <property type="evidence" value="ECO:0007669"/>
    <property type="project" value="InterPro"/>
</dbReference>
<dbReference type="RefSeq" id="WP_139010317.1">
    <property type="nucleotide sequence ID" value="NZ_VBSN01000010.1"/>
</dbReference>
<evidence type="ECO:0000256" key="2">
    <source>
        <dbReference type="ARBA" id="ARBA00022723"/>
    </source>
</evidence>
<dbReference type="InterPro" id="IPR050845">
    <property type="entry name" value="Cu-binding_ET"/>
</dbReference>
<evidence type="ECO:0000313" key="8">
    <source>
        <dbReference type="Proteomes" id="UP000323994"/>
    </source>
</evidence>
<dbReference type="PROSITE" id="PS00196">
    <property type="entry name" value="COPPER_BLUE"/>
    <property type="match status" value="1"/>
</dbReference>
<keyword evidence="8" id="KW-1185">Reference proteome</keyword>
<keyword evidence="2" id="KW-0479">Metal-binding</keyword>
<dbReference type="InterPro" id="IPR014068">
    <property type="entry name" value="Azurin"/>
</dbReference>
<accession>A0A5M8QZL2</accession>
<feature type="chain" id="PRO_5024425917" evidence="5">
    <location>
        <begin position="28"/>
        <end position="165"/>
    </location>
</feature>
<feature type="domain" description="Blue (type 1) copper" evidence="6">
    <location>
        <begin position="47"/>
        <end position="165"/>
    </location>
</feature>
<dbReference type="AlphaFoldDB" id="A0A5M8QZL2"/>
<gene>
    <name evidence="7" type="primary">azu</name>
    <name evidence="7" type="ORF">FEM33_01330</name>
</gene>
<dbReference type="NCBIfam" id="TIGR02695">
    <property type="entry name" value="azurin"/>
    <property type="match status" value="1"/>
</dbReference>
<evidence type="ECO:0000256" key="1">
    <source>
        <dbReference type="ARBA" id="ARBA00022448"/>
    </source>
</evidence>
<dbReference type="Gene3D" id="2.60.40.420">
    <property type="entry name" value="Cupredoxins - blue copper proteins"/>
    <property type="match status" value="1"/>
</dbReference>
<dbReference type="Pfam" id="PF00127">
    <property type="entry name" value="Copper-bind"/>
    <property type="match status" value="1"/>
</dbReference>
<dbReference type="InterPro" id="IPR008972">
    <property type="entry name" value="Cupredoxin"/>
</dbReference>
<dbReference type="InterPro" id="IPR028871">
    <property type="entry name" value="BlueCu_1_BS"/>
</dbReference>
<comment type="caution">
    <text evidence="7">The sequence shown here is derived from an EMBL/GenBank/DDBJ whole genome shotgun (WGS) entry which is preliminary data.</text>
</comment>
<reference evidence="7 8" key="1">
    <citation type="submission" date="2019-05" db="EMBL/GenBank/DDBJ databases">
        <authorList>
            <person name="Qu J.-H."/>
        </authorList>
    </citation>
    <scope>NUCLEOTIDE SEQUENCE [LARGE SCALE GENOMIC DNA]</scope>
    <source>
        <strain evidence="7 8">NS28</strain>
    </source>
</reference>
<dbReference type="CDD" id="cd13922">
    <property type="entry name" value="Azurin"/>
    <property type="match status" value="1"/>
</dbReference>
<dbReference type="InterPro" id="IPR000923">
    <property type="entry name" value="BlueCu_1"/>
</dbReference>
<keyword evidence="5" id="KW-0732">Signal</keyword>
<dbReference type="SUPFAM" id="SSF49503">
    <property type="entry name" value="Cupredoxins"/>
    <property type="match status" value="1"/>
</dbReference>
<dbReference type="GO" id="GO:0009055">
    <property type="term" value="F:electron transfer activity"/>
    <property type="evidence" value="ECO:0007669"/>
    <property type="project" value="InterPro"/>
</dbReference>
<dbReference type="PANTHER" id="PTHR38439:SF2">
    <property type="entry name" value="OUTER MEMBRANE PROTEIN H.8"/>
    <property type="match status" value="1"/>
</dbReference>
<evidence type="ECO:0000256" key="4">
    <source>
        <dbReference type="ARBA" id="ARBA00023008"/>
    </source>
</evidence>
<evidence type="ECO:0000256" key="3">
    <source>
        <dbReference type="ARBA" id="ARBA00022982"/>
    </source>
</evidence>
<evidence type="ECO:0000313" key="7">
    <source>
        <dbReference type="EMBL" id="KAA6441657.1"/>
    </source>
</evidence>
<feature type="signal peptide" evidence="5">
    <location>
        <begin position="1"/>
        <end position="27"/>
    </location>
</feature>
<keyword evidence="1" id="KW-0813">Transport</keyword>
<dbReference type="Proteomes" id="UP000323994">
    <property type="component" value="Unassembled WGS sequence"/>
</dbReference>
<sequence>MKRTKYGVLLLASVLAFGAAAINPVDAKNLSAKTEISDVKQTKAIVIKGTDAMQFDLKEIKVKAGQKVKLTLVHAGKLAKTAMGHNWVLLKPGVDVAAFGSKAAAARETEYIPKSEEASIVAHTKLVGGGESDTVEFTAPKKGTYTFICSFPGHYALMKGSFIVE</sequence>
<name>A0A5M8QZL2_9BACT</name>
<dbReference type="EMBL" id="VBSN01000010">
    <property type="protein sequence ID" value="KAA6441657.1"/>
    <property type="molecule type" value="Genomic_DNA"/>
</dbReference>
<evidence type="ECO:0000256" key="5">
    <source>
        <dbReference type="SAM" id="SignalP"/>
    </source>
</evidence>
<dbReference type="PANTHER" id="PTHR38439">
    <property type="entry name" value="AURACYANIN-B"/>
    <property type="match status" value="1"/>
</dbReference>
<keyword evidence="3" id="KW-0249">Electron transport</keyword>
<keyword evidence="4" id="KW-0186">Copper</keyword>